<dbReference type="Gene3D" id="3.30.360.10">
    <property type="entry name" value="Dihydrodipicolinate Reductase, domain 2"/>
    <property type="match status" value="1"/>
</dbReference>
<dbReference type="InterPro" id="IPR036291">
    <property type="entry name" value="NAD(P)-bd_dom_sf"/>
</dbReference>
<dbReference type="SUPFAM" id="SSF51735">
    <property type="entry name" value="NAD(P)-binding Rossmann-fold domains"/>
    <property type="match status" value="1"/>
</dbReference>
<dbReference type="InterPro" id="IPR000683">
    <property type="entry name" value="Gfo/Idh/MocA-like_OxRdtase_N"/>
</dbReference>
<reference evidence="4 5" key="1">
    <citation type="submission" date="2018-08" db="EMBL/GenBank/DDBJ databases">
        <title>Sequencing the genomes of 1000 actinobacteria strains.</title>
        <authorList>
            <person name="Klenk H.-P."/>
        </authorList>
    </citation>
    <scope>NUCLEOTIDE SEQUENCE [LARGE SCALE GENOMIC DNA]</scope>
    <source>
        <strain evidence="4 5">DSM 22891</strain>
    </source>
</reference>
<proteinExistence type="inferred from homology"/>
<dbReference type="GO" id="GO:0000166">
    <property type="term" value="F:nucleotide binding"/>
    <property type="evidence" value="ECO:0007669"/>
    <property type="project" value="InterPro"/>
</dbReference>
<dbReference type="EMBL" id="QTUC01000001">
    <property type="protein sequence ID" value="REF35852.1"/>
    <property type="molecule type" value="Genomic_DNA"/>
</dbReference>
<dbReference type="Pfam" id="PF01408">
    <property type="entry name" value="GFO_IDH_MocA"/>
    <property type="match status" value="1"/>
</dbReference>
<gene>
    <name evidence="4" type="ORF">DFJ64_1244</name>
</gene>
<dbReference type="Gene3D" id="3.40.50.720">
    <property type="entry name" value="NAD(P)-binding Rossmann-like Domain"/>
    <property type="match status" value="1"/>
</dbReference>
<dbReference type="PANTHER" id="PTHR43377:SF2">
    <property type="entry name" value="BINDING ROSSMANN FOLD OXIDOREDUCTASE, PUTATIVE (AFU_ORTHOLOGUE AFUA_4G00560)-RELATED"/>
    <property type="match status" value="1"/>
</dbReference>
<dbReference type="Pfam" id="PF02894">
    <property type="entry name" value="GFO_IDH_MocA_C"/>
    <property type="match status" value="1"/>
</dbReference>
<feature type="domain" description="Gfo/Idh/MocA-like oxidoreductase N-terminal" evidence="2">
    <location>
        <begin position="13"/>
        <end position="134"/>
    </location>
</feature>
<comment type="similarity">
    <text evidence="1">Belongs to the Gfo/Idh/MocA family.</text>
</comment>
<dbReference type="Proteomes" id="UP000256485">
    <property type="component" value="Unassembled WGS sequence"/>
</dbReference>
<keyword evidence="5" id="KW-1185">Reference proteome</keyword>
<dbReference type="PANTHER" id="PTHR43377">
    <property type="entry name" value="BILIVERDIN REDUCTASE A"/>
    <property type="match status" value="1"/>
</dbReference>
<feature type="domain" description="Gfo/Idh/MocA-like oxidoreductase C-terminal" evidence="3">
    <location>
        <begin position="147"/>
        <end position="360"/>
    </location>
</feature>
<comment type="caution">
    <text evidence="4">The sequence shown here is derived from an EMBL/GenBank/DDBJ whole genome shotgun (WGS) entry which is preliminary data.</text>
</comment>
<evidence type="ECO:0000313" key="5">
    <source>
        <dbReference type="Proteomes" id="UP000256485"/>
    </source>
</evidence>
<organism evidence="4 5">
    <name type="scientific">Thermasporomyces composti</name>
    <dbReference type="NCBI Taxonomy" id="696763"/>
    <lineage>
        <taxon>Bacteria</taxon>
        <taxon>Bacillati</taxon>
        <taxon>Actinomycetota</taxon>
        <taxon>Actinomycetes</taxon>
        <taxon>Propionibacteriales</taxon>
        <taxon>Nocardioidaceae</taxon>
        <taxon>Thermasporomyces</taxon>
    </lineage>
</organism>
<protein>
    <submittedName>
        <fullName evidence="4">Oxidoreductase family protein</fullName>
    </submittedName>
</protein>
<sequence length="431" mass="46777">MRADHAPIDRPVTFAILGAGNRGTVYADWIAAHPERGKVVAVAEPRDHHRTTLARRHGIPAERCFSSWQELVAAGRVADAAIIATQDAEHVAPAVALAELGYHLVVEKPMAPDEQGCRTLVHAVEKAGVMVAVCHVMRYTPYTRLLKEIVDSGRIGTVVSVQHLEPVGYWHQAHSYVRGNWRREDESSPMLLAKSCHDIDWLRYVVGAPIERVSSFGSLLHFTRENEPEGAADRCLDCAVEPSCAYSAKKIYLGMIERGHTGWPVHVLTHDLTVEGVTRALREGPYGRCVYRCDNDVVDHQVVALEFAGGVTATFTMTAFTEPGLHRRTQIFGTKGSIDGDGVNIRVYDFLTDQTEEHVVPSLGADAGSGHGGGDAGVMDAFTRALQSGDPSHIKSGPLESLETHLAVFAAERARHAGTVEKVGQPATALA</sequence>
<dbReference type="InterPro" id="IPR004104">
    <property type="entry name" value="Gfo/Idh/MocA-like_OxRdtase_C"/>
</dbReference>
<dbReference type="AlphaFoldDB" id="A0A3D9V238"/>
<name>A0A3D9V238_THECX</name>
<evidence type="ECO:0000259" key="2">
    <source>
        <dbReference type="Pfam" id="PF01408"/>
    </source>
</evidence>
<dbReference type="InterPro" id="IPR051450">
    <property type="entry name" value="Gfo/Idh/MocA_Oxidoreductases"/>
</dbReference>
<evidence type="ECO:0000259" key="3">
    <source>
        <dbReference type="Pfam" id="PF02894"/>
    </source>
</evidence>
<dbReference type="SUPFAM" id="SSF55347">
    <property type="entry name" value="Glyceraldehyde-3-phosphate dehydrogenase-like, C-terminal domain"/>
    <property type="match status" value="1"/>
</dbReference>
<dbReference type="RefSeq" id="WP_245940966.1">
    <property type="nucleotide sequence ID" value="NZ_QTUC01000001.1"/>
</dbReference>
<evidence type="ECO:0000313" key="4">
    <source>
        <dbReference type="EMBL" id="REF35852.1"/>
    </source>
</evidence>
<evidence type="ECO:0000256" key="1">
    <source>
        <dbReference type="ARBA" id="ARBA00010928"/>
    </source>
</evidence>
<accession>A0A3D9V238</accession>